<comment type="caution">
    <text evidence="2">The sequence shown here is derived from an EMBL/GenBank/DDBJ whole genome shotgun (WGS) entry which is preliminary data.</text>
</comment>
<proteinExistence type="predicted"/>
<feature type="region of interest" description="Disordered" evidence="1">
    <location>
        <begin position="50"/>
        <end position="83"/>
    </location>
</feature>
<evidence type="ECO:0000256" key="1">
    <source>
        <dbReference type="SAM" id="MobiDB-lite"/>
    </source>
</evidence>
<accession>A0AAN9TYL3</accession>
<evidence type="ECO:0000313" key="3">
    <source>
        <dbReference type="Proteomes" id="UP001367676"/>
    </source>
</evidence>
<feature type="region of interest" description="Disordered" evidence="1">
    <location>
        <begin position="135"/>
        <end position="164"/>
    </location>
</feature>
<gene>
    <name evidence="2" type="ORF">V9T40_008625</name>
</gene>
<dbReference type="AlphaFoldDB" id="A0AAN9TYL3"/>
<organism evidence="2 3">
    <name type="scientific">Parthenolecanium corni</name>
    <dbReference type="NCBI Taxonomy" id="536013"/>
    <lineage>
        <taxon>Eukaryota</taxon>
        <taxon>Metazoa</taxon>
        <taxon>Ecdysozoa</taxon>
        <taxon>Arthropoda</taxon>
        <taxon>Hexapoda</taxon>
        <taxon>Insecta</taxon>
        <taxon>Pterygota</taxon>
        <taxon>Neoptera</taxon>
        <taxon>Paraneoptera</taxon>
        <taxon>Hemiptera</taxon>
        <taxon>Sternorrhyncha</taxon>
        <taxon>Coccoidea</taxon>
        <taxon>Coccidae</taxon>
        <taxon>Parthenolecanium</taxon>
    </lineage>
</organism>
<feature type="compositionally biased region" description="Basic and acidic residues" evidence="1">
    <location>
        <begin position="352"/>
        <end position="379"/>
    </location>
</feature>
<reference evidence="2 3" key="1">
    <citation type="submission" date="2024-03" db="EMBL/GenBank/DDBJ databases">
        <title>Adaptation during the transition from Ophiocordyceps entomopathogen to insect associate is accompanied by gene loss and intensified selection.</title>
        <authorList>
            <person name="Ward C.M."/>
            <person name="Onetto C.A."/>
            <person name="Borneman A.R."/>
        </authorList>
    </citation>
    <scope>NUCLEOTIDE SEQUENCE [LARGE SCALE GENOMIC DNA]</scope>
    <source>
        <strain evidence="2">AWRI1</strain>
        <tissue evidence="2">Single Adult Female</tissue>
    </source>
</reference>
<protein>
    <submittedName>
        <fullName evidence="2">Uncharacterized protein</fullName>
    </submittedName>
</protein>
<name>A0AAN9TYL3_9HEMI</name>
<feature type="compositionally biased region" description="Acidic residues" evidence="1">
    <location>
        <begin position="147"/>
        <end position="164"/>
    </location>
</feature>
<feature type="region of interest" description="Disordered" evidence="1">
    <location>
        <begin position="346"/>
        <end position="379"/>
    </location>
</feature>
<evidence type="ECO:0000313" key="2">
    <source>
        <dbReference type="EMBL" id="KAK7601184.1"/>
    </source>
</evidence>
<feature type="compositionally biased region" description="Basic residues" evidence="1">
    <location>
        <begin position="74"/>
        <end position="83"/>
    </location>
</feature>
<sequence>MNSFSINRSWNYRVPSNSLKSTHIPLAKKNFTLCFFSELVSNIVEDTASTTVTSSRSYEVDRQLTDPKSNGSQKQRRSRYLRQVYRPRRRPPFDMRMRNIRRPMYPNRNHFKPPRPYPPPKSRYRYQENWRHKWPEQNQPYGPYSAMDEEEEEPEPYDEYDEMDDAKHEDPWLSKKYRDGYDDVMPVSSKYSEKRSPFRYLHGMEMVRNRRPYDPYENLRKDSQVAWHERNRYKNYRDLLEMLSTKKLLDPYDDFPANRIESHRFKIANLARLKSLEDDYDFSAANALKLKRFKSDPLGQQNEKPTDDSRYEHDVQNVAKYVAAHHSSFPVKLELPQDVVYSAKYRGQNTAEPKESTSKTDAEKLKSDHSTTHTEDMTDWKRDQQPIYQGYLPEKINFDKSETNVARSHTYKPEQLLPSDLIAYMSANPTEQVVGKEERYLEPTYPYDLLKAVYPSRKISPVIDHDLEITFDERLSDWKH</sequence>
<dbReference type="EMBL" id="JBBCAQ010000010">
    <property type="protein sequence ID" value="KAK7601184.1"/>
    <property type="molecule type" value="Genomic_DNA"/>
</dbReference>
<dbReference type="Proteomes" id="UP001367676">
    <property type="component" value="Unassembled WGS sequence"/>
</dbReference>
<keyword evidence="3" id="KW-1185">Reference proteome</keyword>